<dbReference type="Pfam" id="PF14322">
    <property type="entry name" value="SusD-like_3"/>
    <property type="match status" value="1"/>
</dbReference>
<dbReference type="InterPro" id="IPR012944">
    <property type="entry name" value="SusD_RagB_dom"/>
</dbReference>
<feature type="chain" id="PRO_5030563143" evidence="6">
    <location>
        <begin position="26"/>
        <end position="487"/>
    </location>
</feature>
<evidence type="ECO:0000313" key="9">
    <source>
        <dbReference type="EMBL" id="MUH35525.1"/>
    </source>
</evidence>
<feature type="domain" description="SusD-like N-terminal" evidence="8">
    <location>
        <begin position="109"/>
        <end position="235"/>
    </location>
</feature>
<keyword evidence="4" id="KW-0472">Membrane</keyword>
<evidence type="ECO:0000256" key="6">
    <source>
        <dbReference type="SAM" id="SignalP"/>
    </source>
</evidence>
<comment type="caution">
    <text evidence="9">The sequence shown here is derived from an EMBL/GenBank/DDBJ whole genome shotgun (WGS) entry which is preliminary data.</text>
</comment>
<evidence type="ECO:0000256" key="5">
    <source>
        <dbReference type="ARBA" id="ARBA00023237"/>
    </source>
</evidence>
<dbReference type="Gene3D" id="1.25.40.390">
    <property type="match status" value="1"/>
</dbReference>
<proteinExistence type="inferred from homology"/>
<keyword evidence="3 6" id="KW-0732">Signal</keyword>
<dbReference type="InterPro" id="IPR011990">
    <property type="entry name" value="TPR-like_helical_dom_sf"/>
</dbReference>
<dbReference type="CDD" id="cd08977">
    <property type="entry name" value="SusD"/>
    <property type="match status" value="1"/>
</dbReference>
<evidence type="ECO:0000256" key="4">
    <source>
        <dbReference type="ARBA" id="ARBA00023136"/>
    </source>
</evidence>
<reference evidence="9 10" key="1">
    <citation type="journal article" date="2019" name="Mar. Drugs">
        <title>Comparative Genomics and CAZyme Genome Repertoires of Marine Zobellia amurskyensis KMM 3526(T) and Zobellia laminariae KMM 3676(T).</title>
        <authorList>
            <person name="Chernysheva N."/>
            <person name="Bystritskaya E."/>
            <person name="Stenkova A."/>
            <person name="Golovkin I."/>
            <person name="Nedashkovskaya O."/>
            <person name="Isaeva M."/>
        </authorList>
    </citation>
    <scope>NUCLEOTIDE SEQUENCE [LARGE SCALE GENOMIC DNA]</scope>
    <source>
        <strain evidence="9 10">KMM 3526</strain>
    </source>
</reference>
<dbReference type="InterPro" id="IPR033985">
    <property type="entry name" value="SusD-like_N"/>
</dbReference>
<keyword evidence="10" id="KW-1185">Reference proteome</keyword>
<organism evidence="9 10">
    <name type="scientific">Zobellia amurskyensis</name>
    <dbReference type="NCBI Taxonomy" id="248905"/>
    <lineage>
        <taxon>Bacteria</taxon>
        <taxon>Pseudomonadati</taxon>
        <taxon>Bacteroidota</taxon>
        <taxon>Flavobacteriia</taxon>
        <taxon>Flavobacteriales</taxon>
        <taxon>Flavobacteriaceae</taxon>
        <taxon>Zobellia</taxon>
    </lineage>
</organism>
<feature type="signal peptide" evidence="6">
    <location>
        <begin position="1"/>
        <end position="25"/>
    </location>
</feature>
<sequence>MKIYNLVRMTSKLALTGLFFGLASCSDDLEITPYGEPTSENFYKTSEDAEQALTAAYNPLWHMYQDFGGSNSSDIVFGDIGTDDILKGGGRVNDGPHLYEKEIYSLTTSNLAMEKIWDFNYNGILYANLVLEKVPAIEFENEERKSGVLGEAHFLRAYYYFDLVNTFGGVPIIDRPLNPGEYNVPRSSTEESYAFIEADLKIAIDNLPSRFDMGDDYLGHADKGAALGLMMRVALYQNKMDLVKFYGEQLFLLPYELADFSSIFQQVGEWGSGSIFEVDFSSNSDQMGGQMARMIRPRTKGGIGFAQIKEGLRNEFESNDPRFEASFYNVPGGYGTEWYNRKYTIEPYSDYPFPTVGGKANNSNNIRLIRLADAYLMYAEAIYENDPVKAVEYVNKVRRRARGENPETVVPDLENSLNGKSLLEAIYHERRVELAGEGYRYHDLVRTNRAEEILGSLGFKKELNKVMPISFAQIALSQGVLEQNPGY</sequence>
<evidence type="ECO:0000259" key="8">
    <source>
        <dbReference type="Pfam" id="PF14322"/>
    </source>
</evidence>
<feature type="domain" description="RagB/SusD" evidence="7">
    <location>
        <begin position="338"/>
        <end position="454"/>
    </location>
</feature>
<dbReference type="OrthoDB" id="5694214at2"/>
<evidence type="ECO:0000313" key="10">
    <source>
        <dbReference type="Proteomes" id="UP000540519"/>
    </source>
</evidence>
<dbReference type="GO" id="GO:0009279">
    <property type="term" value="C:cell outer membrane"/>
    <property type="evidence" value="ECO:0007669"/>
    <property type="project" value="UniProtKB-SubCell"/>
</dbReference>
<evidence type="ECO:0000256" key="2">
    <source>
        <dbReference type="ARBA" id="ARBA00006275"/>
    </source>
</evidence>
<name>A0A7X3D1D9_9FLAO</name>
<evidence type="ECO:0000256" key="3">
    <source>
        <dbReference type="ARBA" id="ARBA00022729"/>
    </source>
</evidence>
<dbReference type="SUPFAM" id="SSF48452">
    <property type="entry name" value="TPR-like"/>
    <property type="match status" value="1"/>
</dbReference>
<comment type="subcellular location">
    <subcellularLocation>
        <location evidence="1">Cell outer membrane</location>
    </subcellularLocation>
</comment>
<dbReference type="EMBL" id="RCNR01000009">
    <property type="protein sequence ID" value="MUH35525.1"/>
    <property type="molecule type" value="Genomic_DNA"/>
</dbReference>
<evidence type="ECO:0000259" key="7">
    <source>
        <dbReference type="Pfam" id="PF07980"/>
    </source>
</evidence>
<comment type="similarity">
    <text evidence="2">Belongs to the SusD family.</text>
</comment>
<keyword evidence="5" id="KW-0998">Cell outer membrane</keyword>
<dbReference type="Proteomes" id="UP000540519">
    <property type="component" value="Unassembled WGS sequence"/>
</dbReference>
<gene>
    <name evidence="9" type="ORF">D9O36_06720</name>
</gene>
<evidence type="ECO:0000256" key="1">
    <source>
        <dbReference type="ARBA" id="ARBA00004442"/>
    </source>
</evidence>
<protein>
    <submittedName>
        <fullName evidence="9">RagB/SusD family nutrient uptake outer membrane protein</fullName>
    </submittedName>
</protein>
<dbReference type="AlphaFoldDB" id="A0A7X3D1D9"/>
<accession>A0A7X3D1D9</accession>
<dbReference type="Pfam" id="PF07980">
    <property type="entry name" value="SusD_RagB"/>
    <property type="match status" value="1"/>
</dbReference>
<dbReference type="PROSITE" id="PS51257">
    <property type="entry name" value="PROKAR_LIPOPROTEIN"/>
    <property type="match status" value="1"/>
</dbReference>